<comment type="caution">
    <text evidence="2">The sequence shown here is derived from an EMBL/GenBank/DDBJ whole genome shotgun (WGS) entry which is preliminary data.</text>
</comment>
<evidence type="ECO:0000313" key="3">
    <source>
        <dbReference type="Proteomes" id="UP000241404"/>
    </source>
</evidence>
<gene>
    <name evidence="2" type="ORF">CTM90_08470</name>
</gene>
<accession>A0ABD6X6I1</accession>
<dbReference type="EMBL" id="PYMM01000003">
    <property type="protein sequence ID" value="PSU17520.1"/>
    <property type="molecule type" value="Genomic_DNA"/>
</dbReference>
<name>A0ABD6X6I1_PHODM</name>
<dbReference type="AlphaFoldDB" id="A0ABD6X6I1"/>
<evidence type="ECO:0000259" key="1">
    <source>
        <dbReference type="Pfam" id="PF03713"/>
    </source>
</evidence>
<reference evidence="2 3" key="1">
    <citation type="submission" date="2018-03" db="EMBL/GenBank/DDBJ databases">
        <title>Whole genome sequencing of Histamine producing bacteria.</title>
        <authorList>
            <person name="Butler K."/>
        </authorList>
    </citation>
    <scope>NUCLEOTIDE SEQUENCE [LARGE SCALE GENOMIC DNA]</scope>
    <source>
        <strain evidence="2 3">BT-6</strain>
    </source>
</reference>
<evidence type="ECO:0000313" key="2">
    <source>
        <dbReference type="EMBL" id="PSU17520.1"/>
    </source>
</evidence>
<dbReference type="PANTHER" id="PTHR36933:SF1">
    <property type="entry name" value="SLL0788 PROTEIN"/>
    <property type="match status" value="1"/>
</dbReference>
<sequence length="225" mass="25455">MLTFQLLDTLLFFKHRHNEIFIMKKVSLSLIAIALLSSTAVYAHDGHHNLTASKNMMNDSMAAMHGMHTLKLTGVPSYDFIAGMLPHHEGAIVMSEKILPSLTDPQIKQLAENIIKSQKEEVVFMKKWLASHKTINPKDVDMKASQEMMTKSMQVMHGMMTVKLTGNPNIDFVEGMIPHHEAAIKMAEVVMPYLKNEQIKTFATNIVKAQQHEVAFMKSWLAKQK</sequence>
<feature type="domain" description="DUF305" evidence="1">
    <location>
        <begin position="170"/>
        <end position="223"/>
    </location>
</feature>
<feature type="domain" description="DUF305" evidence="1">
    <location>
        <begin position="79"/>
        <end position="161"/>
    </location>
</feature>
<dbReference type="InterPro" id="IPR012347">
    <property type="entry name" value="Ferritin-like"/>
</dbReference>
<dbReference type="PANTHER" id="PTHR36933">
    <property type="entry name" value="SLL0788 PROTEIN"/>
    <property type="match status" value="1"/>
</dbReference>
<dbReference type="Gene3D" id="1.20.1260.10">
    <property type="match status" value="1"/>
</dbReference>
<organism evidence="2 3">
    <name type="scientific">Photobacterium damselae</name>
    <dbReference type="NCBI Taxonomy" id="38293"/>
    <lineage>
        <taxon>Bacteria</taxon>
        <taxon>Pseudomonadati</taxon>
        <taxon>Pseudomonadota</taxon>
        <taxon>Gammaproteobacteria</taxon>
        <taxon>Vibrionales</taxon>
        <taxon>Vibrionaceae</taxon>
        <taxon>Photobacterium</taxon>
    </lineage>
</organism>
<dbReference type="Pfam" id="PF03713">
    <property type="entry name" value="DUF305"/>
    <property type="match status" value="2"/>
</dbReference>
<dbReference type="Proteomes" id="UP000241404">
    <property type="component" value="Unassembled WGS sequence"/>
</dbReference>
<proteinExistence type="predicted"/>
<dbReference type="InterPro" id="IPR005183">
    <property type="entry name" value="DUF305_CopM-like"/>
</dbReference>
<protein>
    <submittedName>
        <fullName evidence="2">DUF305 domain-containing protein</fullName>
    </submittedName>
</protein>